<feature type="compositionally biased region" description="Basic and acidic residues" evidence="1">
    <location>
        <begin position="144"/>
        <end position="156"/>
    </location>
</feature>
<feature type="region of interest" description="Disordered" evidence="1">
    <location>
        <begin position="311"/>
        <end position="410"/>
    </location>
</feature>
<protein>
    <submittedName>
        <fullName evidence="2">Uncharacterized protein</fullName>
    </submittedName>
</protein>
<dbReference type="AlphaFoldDB" id="A0A9P6SKH7"/>
<feature type="compositionally biased region" description="Basic and acidic residues" evidence="1">
    <location>
        <begin position="366"/>
        <end position="382"/>
    </location>
</feature>
<evidence type="ECO:0000313" key="2">
    <source>
        <dbReference type="EMBL" id="KAG0645128.1"/>
    </source>
</evidence>
<gene>
    <name evidence="2" type="ORF">D0Z07_9189</name>
</gene>
<comment type="caution">
    <text evidence="2">The sequence shown here is derived from an EMBL/GenBank/DDBJ whole genome shotgun (WGS) entry which is preliminary data.</text>
</comment>
<reference evidence="2" key="1">
    <citation type="submission" date="2019-07" db="EMBL/GenBank/DDBJ databases">
        <title>Hyphodiscus hymeniophilus genome sequencing and assembly.</title>
        <authorList>
            <person name="Kramer G."/>
            <person name="Nodwell J."/>
        </authorList>
    </citation>
    <scope>NUCLEOTIDE SEQUENCE</scope>
    <source>
        <strain evidence="2">ATCC 34498</strain>
    </source>
</reference>
<organism evidence="2 3">
    <name type="scientific">Hyphodiscus hymeniophilus</name>
    <dbReference type="NCBI Taxonomy" id="353542"/>
    <lineage>
        <taxon>Eukaryota</taxon>
        <taxon>Fungi</taxon>
        <taxon>Dikarya</taxon>
        <taxon>Ascomycota</taxon>
        <taxon>Pezizomycotina</taxon>
        <taxon>Leotiomycetes</taxon>
        <taxon>Helotiales</taxon>
        <taxon>Hyphodiscaceae</taxon>
        <taxon>Hyphodiscus</taxon>
    </lineage>
</organism>
<feature type="region of interest" description="Disordered" evidence="1">
    <location>
        <begin position="1"/>
        <end position="20"/>
    </location>
</feature>
<feature type="region of interest" description="Disordered" evidence="1">
    <location>
        <begin position="234"/>
        <end position="278"/>
    </location>
</feature>
<name>A0A9P6SKH7_9HELO</name>
<evidence type="ECO:0000256" key="1">
    <source>
        <dbReference type="SAM" id="MobiDB-lite"/>
    </source>
</evidence>
<accession>A0A9P6SKH7</accession>
<feature type="compositionally biased region" description="Polar residues" evidence="1">
    <location>
        <begin position="247"/>
        <end position="258"/>
    </location>
</feature>
<dbReference type="OrthoDB" id="3560613at2759"/>
<feature type="compositionally biased region" description="Polar residues" evidence="1">
    <location>
        <begin position="266"/>
        <end position="277"/>
    </location>
</feature>
<evidence type="ECO:0000313" key="3">
    <source>
        <dbReference type="Proteomes" id="UP000785200"/>
    </source>
</evidence>
<dbReference type="EMBL" id="VNKQ01000020">
    <property type="protein sequence ID" value="KAG0645128.1"/>
    <property type="molecule type" value="Genomic_DNA"/>
</dbReference>
<keyword evidence="3" id="KW-1185">Reference proteome</keyword>
<dbReference type="Proteomes" id="UP000785200">
    <property type="component" value="Unassembled WGS sequence"/>
</dbReference>
<feature type="compositionally biased region" description="Low complexity" evidence="1">
    <location>
        <begin position="199"/>
        <end position="212"/>
    </location>
</feature>
<feature type="compositionally biased region" description="Basic and acidic residues" evidence="1">
    <location>
        <begin position="338"/>
        <end position="357"/>
    </location>
</feature>
<feature type="region of interest" description="Disordered" evidence="1">
    <location>
        <begin position="130"/>
        <end position="216"/>
    </location>
</feature>
<feature type="compositionally biased region" description="Acidic residues" evidence="1">
    <location>
        <begin position="387"/>
        <end position="401"/>
    </location>
</feature>
<proteinExistence type="predicted"/>
<sequence>MASPPAYQPALSPDTSSLDADQPTHRWLTAYLPSYSTASPSYWWEEIASEVLRTSHEFDDIKLVVKFTPGLDSSTAVTLLSSRRKGWLDAFLNVLYRDEAVDKPSCGCLLSTAEAIVSAEASQTERTLQHLNQPALERTGTQVDRTEPWLGERQDDSPDQPMILDGDEPYEAGTRDEAEDASGDVDPGNIEQDANSQDSLASAELASTATKSNGPWYNAEEGCWIDEPALGLGSAEQGVPFAPAQGRPQTLSQPSSPLQDPINEQDIGNITRTTSAESAPHFLPELSAHGDDGWTEDCMAELEREVRLALVGHMQSSTTRAPTPPRSRSVEASQDGIQSRDRGTAGGRSDEPREASRPRTAAQAPKELDRLVEAPGRSEPRQWELVGEAEGDAMQQQEEELERQKEELVEPAVGDQQYLVVTNEKDDPKDKEVTEALLAAQLEFNKHRFRLRGIRTRRPLTGRHTKTI</sequence>